<accession>A0A167PAI5</accession>
<keyword evidence="10" id="KW-0808">Transferase</keyword>
<feature type="region of interest" description="Disordered" evidence="9">
    <location>
        <begin position="1"/>
        <end position="183"/>
    </location>
</feature>
<keyword evidence="10" id="KW-0418">Kinase</keyword>
<keyword evidence="4" id="KW-0963">Cytoplasm</keyword>
<reference evidence="10 11" key="1">
    <citation type="journal article" date="2016" name="Genome Biol. Evol.">
        <title>Divergent and convergent evolution of fungal pathogenicity.</title>
        <authorList>
            <person name="Shang Y."/>
            <person name="Xiao G."/>
            <person name="Zheng P."/>
            <person name="Cen K."/>
            <person name="Zhan S."/>
            <person name="Wang C."/>
        </authorList>
    </citation>
    <scope>NUCLEOTIDE SEQUENCE [LARGE SCALE GENOMIC DNA]</scope>
    <source>
        <strain evidence="10 11">ARSEF 2679</strain>
    </source>
</reference>
<evidence type="ECO:0000256" key="3">
    <source>
        <dbReference type="ARBA" id="ARBA00006922"/>
    </source>
</evidence>
<feature type="compositionally biased region" description="Basic residues" evidence="9">
    <location>
        <begin position="1"/>
        <end position="10"/>
    </location>
</feature>
<evidence type="ECO:0000256" key="4">
    <source>
        <dbReference type="ARBA" id="ARBA00022490"/>
    </source>
</evidence>
<evidence type="ECO:0000313" key="10">
    <source>
        <dbReference type="EMBL" id="OAA56459.1"/>
    </source>
</evidence>
<evidence type="ECO:0000313" key="11">
    <source>
        <dbReference type="Proteomes" id="UP000076744"/>
    </source>
</evidence>
<feature type="compositionally biased region" description="Low complexity" evidence="9">
    <location>
        <begin position="55"/>
        <end position="66"/>
    </location>
</feature>
<keyword evidence="6" id="KW-0805">Transcription regulation</keyword>
<dbReference type="GO" id="GO:0005634">
    <property type="term" value="C:nucleus"/>
    <property type="evidence" value="ECO:0007669"/>
    <property type="project" value="UniProtKB-SubCell"/>
</dbReference>
<evidence type="ECO:0000256" key="6">
    <source>
        <dbReference type="ARBA" id="ARBA00023015"/>
    </source>
</evidence>
<dbReference type="GO" id="GO:0005737">
    <property type="term" value="C:cytoplasm"/>
    <property type="evidence" value="ECO:0007669"/>
    <property type="project" value="UniProtKB-SubCell"/>
</dbReference>
<keyword evidence="7" id="KW-0804">Transcription</keyword>
<dbReference type="InterPro" id="IPR013734">
    <property type="entry name" value="TF_Nrm1/Whi5"/>
</dbReference>
<comment type="caution">
    <text evidence="10">The sequence shown here is derived from an EMBL/GenBank/DDBJ whole genome shotgun (WGS) entry which is preliminary data.</text>
</comment>
<evidence type="ECO:0000256" key="1">
    <source>
        <dbReference type="ARBA" id="ARBA00004123"/>
    </source>
</evidence>
<feature type="compositionally biased region" description="Low complexity" evidence="9">
    <location>
        <begin position="125"/>
        <end position="146"/>
    </location>
</feature>
<feature type="compositionally biased region" description="Polar residues" evidence="9">
    <location>
        <begin position="37"/>
        <end position="46"/>
    </location>
</feature>
<proteinExistence type="inferred from homology"/>
<feature type="compositionally biased region" description="Basic and acidic residues" evidence="9">
    <location>
        <begin position="108"/>
        <end position="120"/>
    </location>
</feature>
<dbReference type="RefSeq" id="XP_018701726.1">
    <property type="nucleotide sequence ID" value="XM_018851130.1"/>
</dbReference>
<evidence type="ECO:0000256" key="7">
    <source>
        <dbReference type="ARBA" id="ARBA00023163"/>
    </source>
</evidence>
<organism evidence="10 11">
    <name type="scientific">Cordyceps fumosorosea (strain ARSEF 2679)</name>
    <name type="common">Isaria fumosorosea</name>
    <dbReference type="NCBI Taxonomy" id="1081104"/>
    <lineage>
        <taxon>Eukaryota</taxon>
        <taxon>Fungi</taxon>
        <taxon>Dikarya</taxon>
        <taxon>Ascomycota</taxon>
        <taxon>Pezizomycotina</taxon>
        <taxon>Sordariomycetes</taxon>
        <taxon>Hypocreomycetidae</taxon>
        <taxon>Hypocreales</taxon>
        <taxon>Cordycipitaceae</taxon>
        <taxon>Cordyceps</taxon>
    </lineage>
</organism>
<evidence type="ECO:0000256" key="2">
    <source>
        <dbReference type="ARBA" id="ARBA00004496"/>
    </source>
</evidence>
<comment type="similarity">
    <text evidence="3">Belongs to the WHI5/NRM1 family.</text>
</comment>
<evidence type="ECO:0000256" key="9">
    <source>
        <dbReference type="SAM" id="MobiDB-lite"/>
    </source>
</evidence>
<dbReference type="OrthoDB" id="5345625at2759"/>
<feature type="region of interest" description="Disordered" evidence="9">
    <location>
        <begin position="222"/>
        <end position="279"/>
    </location>
</feature>
<feature type="compositionally biased region" description="Low complexity" evidence="9">
    <location>
        <begin position="254"/>
        <end position="279"/>
    </location>
</feature>
<comment type="subcellular location">
    <subcellularLocation>
        <location evidence="2">Cytoplasm</location>
    </subcellularLocation>
    <subcellularLocation>
        <location evidence="1">Nucleus</location>
    </subcellularLocation>
</comment>
<evidence type="ECO:0000256" key="5">
    <source>
        <dbReference type="ARBA" id="ARBA00022491"/>
    </source>
</evidence>
<name>A0A167PAI5_CORFA</name>
<feature type="compositionally biased region" description="Low complexity" evidence="9">
    <location>
        <begin position="11"/>
        <end position="22"/>
    </location>
</feature>
<gene>
    <name evidence="10" type="ORF">ISF_07527</name>
</gene>
<dbReference type="Pfam" id="PF08528">
    <property type="entry name" value="Whi5"/>
    <property type="match status" value="1"/>
</dbReference>
<keyword evidence="8" id="KW-0539">Nucleus</keyword>
<sequence>MNAASPRRRAALAPLDANAATTTPPPSTTGKPHASGDYTTAPSTKPTPLHAMRKSSSGSLLLSSAPALPPPTTARAAAVGSTPSVGGKKRPGTDGKDAGQDQQAVKKSKLDHERDDDRVPESTQSSTTTNVTNVTTSSSATAVAAAGRSRTHSPDVSSLFDSAEADSTWATTTTEPDPVAPVIVPAIPRPNTRVEILRLRLGLASYKLRTGQVDVPLADLQPRRLPPVGTPPPPAIVRNAAEQREREEDEVVEETPPSTQESAPAPAAAVAALATMASR</sequence>
<dbReference type="GO" id="GO:0016301">
    <property type="term" value="F:kinase activity"/>
    <property type="evidence" value="ECO:0007669"/>
    <property type="project" value="UniProtKB-KW"/>
</dbReference>
<keyword evidence="11" id="KW-1185">Reference proteome</keyword>
<feature type="compositionally biased region" description="Pro residues" evidence="9">
    <location>
        <begin position="224"/>
        <end position="235"/>
    </location>
</feature>
<dbReference type="GeneID" id="30023819"/>
<protein>
    <submittedName>
        <fullName evidence="10">Cyclin-dependent kinase</fullName>
    </submittedName>
</protein>
<dbReference type="AlphaFoldDB" id="A0A167PAI5"/>
<dbReference type="EMBL" id="AZHB01000022">
    <property type="protein sequence ID" value="OAA56459.1"/>
    <property type="molecule type" value="Genomic_DNA"/>
</dbReference>
<evidence type="ECO:0000256" key="8">
    <source>
        <dbReference type="ARBA" id="ARBA00023242"/>
    </source>
</evidence>
<keyword evidence="5" id="KW-0678">Repressor</keyword>
<dbReference type="Proteomes" id="UP000076744">
    <property type="component" value="Unassembled WGS sequence"/>
</dbReference>